<name>A0A8H7PI43_MORIS</name>
<sequence>MAQDLGLHRSATNWNIPKAEIELRRRLWYATYVMDRWVSAELGRPVTILDHDFDVDMPSLYDEIDSSPSVGCSIGTPKENSIYPADHDGKVKQVYHTFIHVIKLTQILGQVLQGLHSPRARSLGRRNESLICFLDGALVRWKLNLPPELE</sequence>
<dbReference type="InterPro" id="IPR007219">
    <property type="entry name" value="XnlR_reg_dom"/>
</dbReference>
<dbReference type="PANTHER" id="PTHR46910">
    <property type="entry name" value="TRANSCRIPTION FACTOR PDR1"/>
    <property type="match status" value="1"/>
</dbReference>
<gene>
    <name evidence="6" type="ORF">INT43_004440</name>
</gene>
<dbReference type="PANTHER" id="PTHR46910:SF3">
    <property type="entry name" value="HALOTOLERANCE PROTEIN 9-RELATED"/>
    <property type="match status" value="1"/>
</dbReference>
<dbReference type="EMBL" id="JAEPQZ010000013">
    <property type="protein sequence ID" value="KAG2174417.1"/>
    <property type="molecule type" value="Genomic_DNA"/>
</dbReference>
<evidence type="ECO:0000256" key="2">
    <source>
        <dbReference type="ARBA" id="ARBA00022723"/>
    </source>
</evidence>
<dbReference type="GO" id="GO:0005634">
    <property type="term" value="C:nucleus"/>
    <property type="evidence" value="ECO:0007669"/>
    <property type="project" value="UniProtKB-SubCell"/>
</dbReference>
<dbReference type="OrthoDB" id="2123952at2759"/>
<dbReference type="GO" id="GO:0006351">
    <property type="term" value="P:DNA-templated transcription"/>
    <property type="evidence" value="ECO:0007669"/>
    <property type="project" value="InterPro"/>
</dbReference>
<comment type="caution">
    <text evidence="6">The sequence shown here is derived from an EMBL/GenBank/DDBJ whole genome shotgun (WGS) entry which is preliminary data.</text>
</comment>
<keyword evidence="4" id="KW-0539">Nucleus</keyword>
<dbReference type="Proteomes" id="UP000654370">
    <property type="component" value="Unassembled WGS sequence"/>
</dbReference>
<feature type="domain" description="Xylanolytic transcriptional activator regulatory" evidence="5">
    <location>
        <begin position="1"/>
        <end position="64"/>
    </location>
</feature>
<dbReference type="AlphaFoldDB" id="A0A8H7PI43"/>
<dbReference type="SMART" id="SM00906">
    <property type="entry name" value="Fungal_trans"/>
    <property type="match status" value="1"/>
</dbReference>
<evidence type="ECO:0000259" key="5">
    <source>
        <dbReference type="SMART" id="SM00906"/>
    </source>
</evidence>
<dbReference type="InterPro" id="IPR050987">
    <property type="entry name" value="AtrR-like"/>
</dbReference>
<keyword evidence="2" id="KW-0479">Metal-binding</keyword>
<dbReference type="GO" id="GO:0003700">
    <property type="term" value="F:DNA-binding transcription factor activity"/>
    <property type="evidence" value="ECO:0007669"/>
    <property type="project" value="InterPro"/>
</dbReference>
<comment type="subcellular location">
    <subcellularLocation>
        <location evidence="1">Nucleus</location>
    </subcellularLocation>
</comment>
<evidence type="ECO:0000313" key="7">
    <source>
        <dbReference type="Proteomes" id="UP000654370"/>
    </source>
</evidence>
<evidence type="ECO:0000313" key="6">
    <source>
        <dbReference type="EMBL" id="KAG2174417.1"/>
    </source>
</evidence>
<protein>
    <recommendedName>
        <fullName evidence="5">Xylanolytic transcriptional activator regulatory domain-containing protein</fullName>
    </recommendedName>
</protein>
<dbReference type="GO" id="GO:0008270">
    <property type="term" value="F:zinc ion binding"/>
    <property type="evidence" value="ECO:0007669"/>
    <property type="project" value="InterPro"/>
</dbReference>
<reference evidence="6" key="1">
    <citation type="submission" date="2020-12" db="EMBL/GenBank/DDBJ databases">
        <title>Metabolic potential, ecology and presence of endohyphal bacteria is reflected in genomic diversity of Mucoromycotina.</title>
        <authorList>
            <person name="Muszewska A."/>
            <person name="Okrasinska A."/>
            <person name="Steczkiewicz K."/>
            <person name="Drgas O."/>
            <person name="Orlowska M."/>
            <person name="Perlinska-Lenart U."/>
            <person name="Aleksandrzak-Piekarczyk T."/>
            <person name="Szatraj K."/>
            <person name="Zielenkiewicz U."/>
            <person name="Pilsyk S."/>
            <person name="Malc E."/>
            <person name="Mieczkowski P."/>
            <person name="Kruszewska J.S."/>
            <person name="Biernat P."/>
            <person name="Pawlowska J."/>
        </authorList>
    </citation>
    <scope>NUCLEOTIDE SEQUENCE</scope>
    <source>
        <strain evidence="6">WA0000067209</strain>
    </source>
</reference>
<organism evidence="6 7">
    <name type="scientific">Mortierella isabellina</name>
    <name type="common">Filamentous fungus</name>
    <name type="synonym">Umbelopsis isabellina</name>
    <dbReference type="NCBI Taxonomy" id="91625"/>
    <lineage>
        <taxon>Eukaryota</taxon>
        <taxon>Fungi</taxon>
        <taxon>Fungi incertae sedis</taxon>
        <taxon>Mucoromycota</taxon>
        <taxon>Mucoromycotina</taxon>
        <taxon>Umbelopsidomycetes</taxon>
        <taxon>Umbelopsidales</taxon>
        <taxon>Umbelopsidaceae</taxon>
        <taxon>Umbelopsis</taxon>
    </lineage>
</organism>
<dbReference type="GO" id="GO:0003677">
    <property type="term" value="F:DNA binding"/>
    <property type="evidence" value="ECO:0007669"/>
    <property type="project" value="UniProtKB-KW"/>
</dbReference>
<dbReference type="CDD" id="cd12148">
    <property type="entry name" value="fungal_TF_MHR"/>
    <property type="match status" value="1"/>
</dbReference>
<proteinExistence type="predicted"/>
<dbReference type="Pfam" id="PF04082">
    <property type="entry name" value="Fungal_trans"/>
    <property type="match status" value="1"/>
</dbReference>
<accession>A0A8H7PI43</accession>
<keyword evidence="3" id="KW-0238">DNA-binding</keyword>
<feature type="non-terminal residue" evidence="6">
    <location>
        <position position="1"/>
    </location>
</feature>
<evidence type="ECO:0000256" key="1">
    <source>
        <dbReference type="ARBA" id="ARBA00004123"/>
    </source>
</evidence>
<evidence type="ECO:0000256" key="3">
    <source>
        <dbReference type="ARBA" id="ARBA00023125"/>
    </source>
</evidence>
<evidence type="ECO:0000256" key="4">
    <source>
        <dbReference type="ARBA" id="ARBA00023242"/>
    </source>
</evidence>
<keyword evidence="7" id="KW-1185">Reference proteome</keyword>